<evidence type="ECO:0000313" key="1">
    <source>
        <dbReference type="EMBL" id="OGC28695.1"/>
    </source>
</evidence>
<organism evidence="1 2">
    <name type="scientific">candidate division WOR-1 bacterium RIFOXYC12_FULL_54_18</name>
    <dbReference type="NCBI Taxonomy" id="1802584"/>
    <lineage>
        <taxon>Bacteria</taxon>
        <taxon>Bacillati</taxon>
        <taxon>Saganbacteria</taxon>
    </lineage>
</organism>
<dbReference type="EMBL" id="MEUG01000001">
    <property type="protein sequence ID" value="OGC28695.1"/>
    <property type="molecule type" value="Genomic_DNA"/>
</dbReference>
<evidence type="ECO:0008006" key="3">
    <source>
        <dbReference type="Google" id="ProtNLM"/>
    </source>
</evidence>
<comment type="caution">
    <text evidence="1">The sequence shown here is derived from an EMBL/GenBank/DDBJ whole genome shotgun (WGS) entry which is preliminary data.</text>
</comment>
<dbReference type="Proteomes" id="UP000178602">
    <property type="component" value="Unassembled WGS sequence"/>
</dbReference>
<dbReference type="InterPro" id="IPR010181">
    <property type="entry name" value="CGCAxxGCC_motif"/>
</dbReference>
<dbReference type="AlphaFoldDB" id="A0A1F4T7K3"/>
<evidence type="ECO:0000313" key="2">
    <source>
        <dbReference type="Proteomes" id="UP000178602"/>
    </source>
</evidence>
<gene>
    <name evidence="1" type="ORF">A3K49_07055</name>
</gene>
<name>A0A1F4T7K3_UNCSA</name>
<proteinExistence type="predicted"/>
<accession>A0A1F4T7K3</accession>
<sequence>MPINKAKNYYLGKGSTRLNCAQSVIKAFQEHFGYDDKLVAEFLACGGGRAPGGVCGAYFAAKHLLQKKDPAKLTEFDNWFLEKAGSLQCREIREKRQLSCLGCVEKAAEFIARQ</sequence>
<reference evidence="1 2" key="1">
    <citation type="journal article" date="2016" name="Nat. Commun.">
        <title>Thousands of microbial genomes shed light on interconnected biogeochemical processes in an aquifer system.</title>
        <authorList>
            <person name="Anantharaman K."/>
            <person name="Brown C.T."/>
            <person name="Hug L.A."/>
            <person name="Sharon I."/>
            <person name="Castelle C.J."/>
            <person name="Probst A.J."/>
            <person name="Thomas B.C."/>
            <person name="Singh A."/>
            <person name="Wilkins M.J."/>
            <person name="Karaoz U."/>
            <person name="Brodie E.L."/>
            <person name="Williams K.H."/>
            <person name="Hubbard S.S."/>
            <person name="Banfield J.F."/>
        </authorList>
    </citation>
    <scope>NUCLEOTIDE SEQUENCE [LARGE SCALE GENOMIC DNA]</scope>
</reference>
<dbReference type="Pfam" id="PF09719">
    <property type="entry name" value="C_GCAxxG_C_C"/>
    <property type="match status" value="1"/>
</dbReference>
<protein>
    <recommendedName>
        <fullName evidence="3">Redox-active protein</fullName>
    </recommendedName>
</protein>